<dbReference type="InterPro" id="IPR027417">
    <property type="entry name" value="P-loop_NTPase"/>
</dbReference>
<dbReference type="Pfam" id="PF00176">
    <property type="entry name" value="SNF2-rel_dom"/>
    <property type="match status" value="1"/>
</dbReference>
<evidence type="ECO:0000259" key="5">
    <source>
        <dbReference type="PROSITE" id="PS51194"/>
    </source>
</evidence>
<evidence type="ECO:0000313" key="6">
    <source>
        <dbReference type="EMBL" id="KAF1917048.1"/>
    </source>
</evidence>
<dbReference type="InterPro" id="IPR000330">
    <property type="entry name" value="SNF2_N"/>
</dbReference>
<dbReference type="SUPFAM" id="SSF52540">
    <property type="entry name" value="P-loop containing nucleoside triphosphate hydrolases"/>
    <property type="match status" value="2"/>
</dbReference>
<dbReference type="GO" id="GO:0005634">
    <property type="term" value="C:nucleus"/>
    <property type="evidence" value="ECO:0007669"/>
    <property type="project" value="TreeGrafter"/>
</dbReference>
<name>A0A6A5QQB6_AMPQU</name>
<dbReference type="Gene3D" id="3.40.50.300">
    <property type="entry name" value="P-loop containing nucleotide triphosphate hydrolases"/>
    <property type="match status" value="2"/>
</dbReference>
<evidence type="ECO:0000256" key="3">
    <source>
        <dbReference type="ARBA" id="ARBA00022840"/>
    </source>
</evidence>
<dbReference type="InterPro" id="IPR050628">
    <property type="entry name" value="SNF2_RAD54_helicase_TF"/>
</dbReference>
<dbReference type="CDD" id="cd18793">
    <property type="entry name" value="SF2_C_SNF"/>
    <property type="match status" value="1"/>
</dbReference>
<evidence type="ECO:0000256" key="1">
    <source>
        <dbReference type="ARBA" id="ARBA00022741"/>
    </source>
</evidence>
<evidence type="ECO:0000313" key="7">
    <source>
        <dbReference type="Proteomes" id="UP000800096"/>
    </source>
</evidence>
<dbReference type="GO" id="GO:0016787">
    <property type="term" value="F:hydrolase activity"/>
    <property type="evidence" value="ECO:0007669"/>
    <property type="project" value="UniProtKB-KW"/>
</dbReference>
<feature type="region of interest" description="Disordered" evidence="4">
    <location>
        <begin position="21"/>
        <end position="71"/>
    </location>
</feature>
<keyword evidence="3" id="KW-0067">ATP-binding</keyword>
<keyword evidence="1" id="KW-0547">Nucleotide-binding</keyword>
<proteinExistence type="predicted"/>
<dbReference type="InterPro" id="IPR049730">
    <property type="entry name" value="SNF2/RAD54-like_C"/>
</dbReference>
<dbReference type="OrthoDB" id="2801544at2759"/>
<keyword evidence="7" id="KW-1185">Reference proteome</keyword>
<dbReference type="GO" id="GO:0006281">
    <property type="term" value="P:DNA repair"/>
    <property type="evidence" value="ECO:0007669"/>
    <property type="project" value="TreeGrafter"/>
</dbReference>
<dbReference type="Pfam" id="PF00271">
    <property type="entry name" value="Helicase_C"/>
    <property type="match status" value="1"/>
</dbReference>
<feature type="compositionally biased region" description="Low complexity" evidence="4">
    <location>
        <begin position="58"/>
        <end position="71"/>
    </location>
</feature>
<dbReference type="PANTHER" id="PTHR45626">
    <property type="entry name" value="TRANSCRIPTION TERMINATION FACTOR 2-RELATED"/>
    <property type="match status" value="1"/>
</dbReference>
<dbReference type="PANTHER" id="PTHR45626:SF51">
    <property type="entry name" value="SNF2-RELATED DOMAIN-CONTAINING PROTEIN"/>
    <property type="match status" value="1"/>
</dbReference>
<dbReference type="EMBL" id="ML979135">
    <property type="protein sequence ID" value="KAF1917048.1"/>
    <property type="molecule type" value="Genomic_DNA"/>
</dbReference>
<dbReference type="Proteomes" id="UP000800096">
    <property type="component" value="Unassembled WGS sequence"/>
</dbReference>
<accession>A0A6A5QQB6</accession>
<dbReference type="InterPro" id="IPR001650">
    <property type="entry name" value="Helicase_C-like"/>
</dbReference>
<feature type="domain" description="Helicase C-terminal" evidence="5">
    <location>
        <begin position="1017"/>
        <end position="1167"/>
    </location>
</feature>
<feature type="compositionally biased region" description="Polar residues" evidence="4">
    <location>
        <begin position="1273"/>
        <end position="1295"/>
    </location>
</feature>
<gene>
    <name evidence="6" type="ORF">BDU57DRAFT_476011</name>
</gene>
<dbReference type="InterPro" id="IPR014001">
    <property type="entry name" value="Helicase_ATP-bd"/>
</dbReference>
<dbReference type="PROSITE" id="PS51194">
    <property type="entry name" value="HELICASE_CTER"/>
    <property type="match status" value="1"/>
</dbReference>
<keyword evidence="2 6" id="KW-0378">Hydrolase</keyword>
<dbReference type="SMART" id="SM00487">
    <property type="entry name" value="DEXDc"/>
    <property type="match status" value="1"/>
</dbReference>
<dbReference type="GO" id="GO:0008094">
    <property type="term" value="F:ATP-dependent activity, acting on DNA"/>
    <property type="evidence" value="ECO:0007669"/>
    <property type="project" value="TreeGrafter"/>
</dbReference>
<dbReference type="GO" id="GO:0005524">
    <property type="term" value="F:ATP binding"/>
    <property type="evidence" value="ECO:0007669"/>
    <property type="project" value="UniProtKB-KW"/>
</dbReference>
<protein>
    <submittedName>
        <fullName evidence="6">P-loop containing nucleoside triphosphate hydrolase protein</fullName>
    </submittedName>
</protein>
<feature type="compositionally biased region" description="Basic and acidic residues" evidence="4">
    <location>
        <begin position="38"/>
        <end position="49"/>
    </location>
</feature>
<sequence>MTGPAIVEHRGIWQAMASIHPATRPAGSHASEQNQKVTSDRGQYEHRASDSSGLAKKTSIPTPSQTSTTSSEFQDLDRYIALGCLHFPAHLPRVNGLRLQNEWVELIDVPEDVKIILRDEAVRLLDARWIRLFVHQSSHDIQHHHSIVRVYLLPEDWNRRYIDRNSRKLKTALRQLFVHVDTSPRAWAGDYCEGEVRHCDPWASSENLSLYYLFNKLPSPAPDPVVMKDRYTRAAVRDLLKSASFSEWEEHGEQPLNGLRTRLYPYQARSAGLMLQREAAPQLLLDPRLETRASPDGRKFFFGARDGSALHEPRYYEANRGGILAETMGLGKTLISLAVILATKGHCPKIPAAYLPSLPVRDRVGRLSDMAAATIGRQSVPARALIEQSEVSDGADYTCFKNALDRNIAFYEIPAELPRRNRYTEMPPPRQLAMCSGTIVVVPRNLLHQWQSEIRKHVLPGGLKVLVIDSLSKRVAKDKQIHDTDEYMVFASELPAPTELMKFDVVLFTRNRFEMEVVDVTDEHGRRKPVGVTRICNCPCIGSSRIPDCNCVQTGTVYESPLRKLHWLRIIIDEGHSFSSAVSNAVLVAKQISVERRWVVSGTPAKNLVGVELDTATLESDSVDASALRDSVIEQRKSFGSDDVEGAKAVKALGSMASNFLMVRPWCDSGNEGKLDWDEYMYRHEHQYKKTFSGFSSCFLRTLEGLVVKTRPEDVEKDIVLPPMTHRVVYLKPCWYDKMTANLFVQVLRANAITSERSDVDYLFHKNSVKFRHSLIRNLRQSNFTWTGFCLENVIDTVETTQKYLSKEDKKCSMKDEASLLESSRIVSKLIESERWKALSRAHEVGMAVHNWPENSEATFALAYPTRPSMIGITQLLDGQLHVDSNILAQNPADGLDLVGQAAQAKVEAMAEGEDKIDAVRGSDSIDLQLRKAGVPASCVGGLQPLTSRRASVMASKVPPQKVNPNAVKAEHADATSVSSSQIRTRKRKLTLAEEQAELGVDSPLRNTCVTATTSAKLTYLLDKVVEHQADEKIIIFYDGDDAAFYIAQCLEMLYINHRIYARTLDNVKRSEYVALFNQDPDVRVLLIDVACGALGLNLNAASVVLIVNPINRPGLEAQAIKRAHRIGQEKRVTVETLVLENTIEHSIFNHAKKMSRAQHLEAKELEDDAGIVKIIQNAQILPIAPEEEEGEGMFAKLKVPQQVFGRPERHKYHRYRAAEAKPEDNARKKAKMAAKTSETPKTVKFAGNDVEKTCSVEESGGSSTEPPLVSGFESSTTITERSSADTPGVSQSPGSLFGAGTSLM</sequence>
<evidence type="ECO:0000256" key="2">
    <source>
        <dbReference type="ARBA" id="ARBA00022801"/>
    </source>
</evidence>
<evidence type="ECO:0000256" key="4">
    <source>
        <dbReference type="SAM" id="MobiDB-lite"/>
    </source>
</evidence>
<feature type="region of interest" description="Disordered" evidence="4">
    <location>
        <begin position="1255"/>
        <end position="1305"/>
    </location>
</feature>
<reference evidence="6" key="1">
    <citation type="journal article" date="2020" name="Stud. Mycol.">
        <title>101 Dothideomycetes genomes: a test case for predicting lifestyles and emergence of pathogens.</title>
        <authorList>
            <person name="Haridas S."/>
            <person name="Albert R."/>
            <person name="Binder M."/>
            <person name="Bloem J."/>
            <person name="Labutti K."/>
            <person name="Salamov A."/>
            <person name="Andreopoulos B."/>
            <person name="Baker S."/>
            <person name="Barry K."/>
            <person name="Bills G."/>
            <person name="Bluhm B."/>
            <person name="Cannon C."/>
            <person name="Castanera R."/>
            <person name="Culley D."/>
            <person name="Daum C."/>
            <person name="Ezra D."/>
            <person name="Gonzalez J."/>
            <person name="Henrissat B."/>
            <person name="Kuo A."/>
            <person name="Liang C."/>
            <person name="Lipzen A."/>
            <person name="Lutzoni F."/>
            <person name="Magnuson J."/>
            <person name="Mondo S."/>
            <person name="Nolan M."/>
            <person name="Ohm R."/>
            <person name="Pangilinan J."/>
            <person name="Park H.-J."/>
            <person name="Ramirez L."/>
            <person name="Alfaro M."/>
            <person name="Sun H."/>
            <person name="Tritt A."/>
            <person name="Yoshinaga Y."/>
            <person name="Zwiers L.-H."/>
            <person name="Turgeon B."/>
            <person name="Goodwin S."/>
            <person name="Spatafora J."/>
            <person name="Crous P."/>
            <person name="Grigoriev I."/>
        </authorList>
    </citation>
    <scope>NUCLEOTIDE SEQUENCE</scope>
    <source>
        <strain evidence="6">HMLAC05119</strain>
    </source>
</reference>
<organism evidence="6 7">
    <name type="scientific">Ampelomyces quisqualis</name>
    <name type="common">Powdery mildew agent</name>
    <dbReference type="NCBI Taxonomy" id="50730"/>
    <lineage>
        <taxon>Eukaryota</taxon>
        <taxon>Fungi</taxon>
        <taxon>Dikarya</taxon>
        <taxon>Ascomycota</taxon>
        <taxon>Pezizomycotina</taxon>
        <taxon>Dothideomycetes</taxon>
        <taxon>Pleosporomycetidae</taxon>
        <taxon>Pleosporales</taxon>
        <taxon>Pleosporineae</taxon>
        <taxon>Phaeosphaeriaceae</taxon>
        <taxon>Ampelomyces</taxon>
    </lineage>
</organism>